<organism evidence="7 8">
    <name type="scientific">Williamsia marianensis</name>
    <dbReference type="NCBI Taxonomy" id="85044"/>
    <lineage>
        <taxon>Bacteria</taxon>
        <taxon>Bacillati</taxon>
        <taxon>Actinomycetota</taxon>
        <taxon>Actinomycetes</taxon>
        <taxon>Mycobacteriales</taxon>
        <taxon>Nocardiaceae</taxon>
        <taxon>Williamsia</taxon>
    </lineage>
</organism>
<evidence type="ECO:0000313" key="7">
    <source>
        <dbReference type="EMBL" id="RKR95358.1"/>
    </source>
</evidence>
<dbReference type="GO" id="GO:0022857">
    <property type="term" value="F:transmembrane transporter activity"/>
    <property type="evidence" value="ECO:0007669"/>
    <property type="project" value="InterPro"/>
</dbReference>
<proteinExistence type="predicted"/>
<feature type="transmembrane region" description="Helical" evidence="5">
    <location>
        <begin position="86"/>
        <end position="110"/>
    </location>
</feature>
<dbReference type="InterPro" id="IPR011701">
    <property type="entry name" value="MFS"/>
</dbReference>
<dbReference type="Proteomes" id="UP000274762">
    <property type="component" value="Unassembled WGS sequence"/>
</dbReference>
<dbReference type="OrthoDB" id="7375466at2"/>
<feature type="transmembrane region" description="Helical" evidence="5">
    <location>
        <begin position="400"/>
        <end position="421"/>
    </location>
</feature>
<feature type="transmembrane region" description="Helical" evidence="5">
    <location>
        <begin position="17"/>
        <end position="39"/>
    </location>
</feature>
<feature type="transmembrane region" description="Helical" evidence="5">
    <location>
        <begin position="59"/>
        <end position="79"/>
    </location>
</feature>
<dbReference type="RefSeq" id="WP_062798339.1">
    <property type="nucleotide sequence ID" value="NZ_RBKV01000001.1"/>
</dbReference>
<dbReference type="InterPro" id="IPR036259">
    <property type="entry name" value="MFS_trans_sf"/>
</dbReference>
<dbReference type="Gene3D" id="1.20.1250.20">
    <property type="entry name" value="MFS general substrate transporter like domains"/>
    <property type="match status" value="1"/>
</dbReference>
<reference evidence="7 8" key="1">
    <citation type="submission" date="2018-10" db="EMBL/GenBank/DDBJ databases">
        <title>Sequencing the genomes of 1000 actinobacteria strains.</title>
        <authorList>
            <person name="Klenk H.-P."/>
        </authorList>
    </citation>
    <scope>NUCLEOTIDE SEQUENCE [LARGE SCALE GENOMIC DNA]</scope>
    <source>
        <strain evidence="7 8">DSM 44343</strain>
    </source>
</reference>
<comment type="subcellular location">
    <subcellularLocation>
        <location evidence="1">Cell membrane</location>
        <topology evidence="1">Multi-pass membrane protein</topology>
    </subcellularLocation>
</comment>
<evidence type="ECO:0000256" key="3">
    <source>
        <dbReference type="ARBA" id="ARBA00022989"/>
    </source>
</evidence>
<feature type="transmembrane region" description="Helical" evidence="5">
    <location>
        <begin position="364"/>
        <end position="388"/>
    </location>
</feature>
<accession>A0A495K3T3</accession>
<dbReference type="PANTHER" id="PTHR42718">
    <property type="entry name" value="MAJOR FACILITATOR SUPERFAMILY MULTIDRUG TRANSPORTER MFSC"/>
    <property type="match status" value="1"/>
</dbReference>
<gene>
    <name evidence="7" type="ORF">DFJ75_2176</name>
</gene>
<feature type="transmembrane region" description="Helical" evidence="5">
    <location>
        <begin position="145"/>
        <end position="164"/>
    </location>
</feature>
<dbReference type="PANTHER" id="PTHR42718:SF42">
    <property type="entry name" value="EXPORT PROTEIN"/>
    <property type="match status" value="1"/>
</dbReference>
<feature type="transmembrane region" description="Helical" evidence="5">
    <location>
        <begin position="271"/>
        <end position="295"/>
    </location>
</feature>
<evidence type="ECO:0000313" key="8">
    <source>
        <dbReference type="Proteomes" id="UP000274762"/>
    </source>
</evidence>
<feature type="transmembrane region" description="Helical" evidence="5">
    <location>
        <begin position="170"/>
        <end position="190"/>
    </location>
</feature>
<keyword evidence="3 5" id="KW-1133">Transmembrane helix</keyword>
<feature type="transmembrane region" description="Helical" evidence="5">
    <location>
        <begin position="228"/>
        <end position="250"/>
    </location>
</feature>
<dbReference type="InterPro" id="IPR020846">
    <property type="entry name" value="MFS_dom"/>
</dbReference>
<keyword evidence="2 5" id="KW-0812">Transmembrane</keyword>
<evidence type="ECO:0000259" key="6">
    <source>
        <dbReference type="PROSITE" id="PS50850"/>
    </source>
</evidence>
<dbReference type="CDD" id="cd17321">
    <property type="entry name" value="MFS_MMR_MDR_like"/>
    <property type="match status" value="1"/>
</dbReference>
<feature type="transmembrane region" description="Helical" evidence="5">
    <location>
        <begin position="116"/>
        <end position="133"/>
    </location>
</feature>
<keyword evidence="4 5" id="KW-0472">Membrane</keyword>
<name>A0A495K3T3_WILMA</name>
<dbReference type="GO" id="GO:0005886">
    <property type="term" value="C:plasma membrane"/>
    <property type="evidence" value="ECO:0007669"/>
    <property type="project" value="UniProtKB-SubCell"/>
</dbReference>
<protein>
    <submittedName>
        <fullName evidence="7">EmrB/QacA subfamily drug resistance transporter</fullName>
    </submittedName>
</protein>
<feature type="transmembrane region" description="Helical" evidence="5">
    <location>
        <begin position="333"/>
        <end position="352"/>
    </location>
</feature>
<sequence>MEVSAATPTSAPTPGPVLVVAILASFVAFLDGSVVNLALPAISDDLGGGLSTQQWVVDAYLLTLGALILVAGAISDAFGRLPMLRIGLVIFGLASVACAAAPTDLVLIIARGLQGVGAALLVPSSLALINSAFTPDDQPKAIGTWTAWTGTAFVIGPLLGGVLVDTLNWRWIFAVNVVPVTITLVLSMRLAEPARTTPRERIDVPGAVLTAGGLAGTVYALIEQQRLGLSNPAVAAALTLGLLCLAALGWRETHTDHPMIPAKMFAVRNFGVGNLSTTFIYAGLSMGTLVTALFLQEVAGFSALMAGLATLPVPLLSFFIARPVGALSARYGPRVFMASGPIVAGCGYLLMLTTVDDFDFWTQMLPGLVLFGLGLSITVTPLTSAVLASIDRQHSGIGSALNNAISRIAGLIAVACTGIIVGGTLDTASFHRVLVVTAALFIVGGVVAAIGIRNHGHHPEQVAVTAAAQCCDRSTTPPDVRPVVGQ</sequence>
<dbReference type="Pfam" id="PF07690">
    <property type="entry name" value="MFS_1"/>
    <property type="match status" value="1"/>
</dbReference>
<feature type="transmembrane region" description="Helical" evidence="5">
    <location>
        <begin position="433"/>
        <end position="452"/>
    </location>
</feature>
<evidence type="ECO:0000256" key="1">
    <source>
        <dbReference type="ARBA" id="ARBA00004651"/>
    </source>
</evidence>
<comment type="caution">
    <text evidence="7">The sequence shown here is derived from an EMBL/GenBank/DDBJ whole genome shotgun (WGS) entry which is preliminary data.</text>
</comment>
<feature type="domain" description="Major facilitator superfamily (MFS) profile" evidence="6">
    <location>
        <begin position="17"/>
        <end position="456"/>
    </location>
</feature>
<dbReference type="PROSITE" id="PS50850">
    <property type="entry name" value="MFS"/>
    <property type="match status" value="1"/>
</dbReference>
<feature type="transmembrane region" description="Helical" evidence="5">
    <location>
        <begin position="202"/>
        <end position="222"/>
    </location>
</feature>
<evidence type="ECO:0000256" key="4">
    <source>
        <dbReference type="ARBA" id="ARBA00023136"/>
    </source>
</evidence>
<feature type="transmembrane region" description="Helical" evidence="5">
    <location>
        <begin position="301"/>
        <end position="321"/>
    </location>
</feature>
<evidence type="ECO:0000256" key="5">
    <source>
        <dbReference type="SAM" id="Phobius"/>
    </source>
</evidence>
<dbReference type="Gene3D" id="1.20.1720.10">
    <property type="entry name" value="Multidrug resistance protein D"/>
    <property type="match status" value="1"/>
</dbReference>
<dbReference type="SUPFAM" id="SSF103473">
    <property type="entry name" value="MFS general substrate transporter"/>
    <property type="match status" value="1"/>
</dbReference>
<dbReference type="AlphaFoldDB" id="A0A495K3T3"/>
<evidence type="ECO:0000256" key="2">
    <source>
        <dbReference type="ARBA" id="ARBA00022692"/>
    </source>
</evidence>
<dbReference type="EMBL" id="RBKV01000001">
    <property type="protein sequence ID" value="RKR95358.1"/>
    <property type="molecule type" value="Genomic_DNA"/>
</dbReference>